<feature type="compositionally biased region" description="Basic and acidic residues" evidence="1">
    <location>
        <begin position="493"/>
        <end position="502"/>
    </location>
</feature>
<name>A0A403QDW1_SALET</name>
<dbReference type="InterPro" id="IPR010584">
    <property type="entry name" value="ExoDNase_VIII"/>
</dbReference>
<dbReference type="EMBL" id="RVVJ01000005">
    <property type="protein sequence ID" value="MML52934.1"/>
    <property type="molecule type" value="Genomic_DNA"/>
</dbReference>
<feature type="region of interest" description="Disordered" evidence="1">
    <location>
        <begin position="95"/>
        <end position="174"/>
    </location>
</feature>
<feature type="compositionally biased region" description="Basic and acidic residues" evidence="1">
    <location>
        <begin position="633"/>
        <end position="649"/>
    </location>
</feature>
<sequence length="757" mass="83795">MKNIRQLYFKAKKSAQKLYGINAGTIHRVVGDDPDEDDALDTLAIKKAGFKRSDFFKPVRVDHLVVDDMPEEGVFDTAFCDRYKLAEDGKSWLLASPAAQPESTDSDTTETDNQGQGNEGTTSITDSGDAASAAVTGSDTATNTDETNVNANTGTSTGTVADDDDAGSASEEKKLPAYEYNVNGESMTEVLKGADVGTATLPFIPRFLHIWYFATGEGVSWKDLHWASDDQRQIVARAEMDQDDKYIQNLLPVIRAIPELDKLDNHNLSKLTEAIQTAFPPLESVPQPYEFKNLITAWWEAEPIDRGVLVKEWAKGNRISRVETSPVTCNTAEPQAQKKTQAQTQKNEVSVTSGEDRPRRSEKPTFRTINYELACGFYKDLDLHNLRPAMDFAKRIIAEDREDWKCMSATVGIIPDIKEFDRQTIIDLVRKAPAAVHSGSPELRRTWCESFLAVHGVRDPDWYEYVPDGTSTTHEENKKRIRQAAKCLRDIETGKINDEEKPQPTPTPTPTPTSTGELADEPATPAPAPEAVEQGTTEHHQDPQPLTLENEPPASQTEAGYQKIWAELHEARKNIPPKNPVDAGKQLAAVRGEYVEGISDPNDPKWVHNDYSASNEGEKTEVGADDTADAADSADHSTEPESQKPEPVTKAEITPPNNDDRTTEQAAESSQDNEPDRSLTPEPEPGTMLEIILLLRKISRDLKHTVDISQLILDSNQRILASNLNIEKSHRKDAAVIKGMLAMMYATETEEETTHGE</sequence>
<dbReference type="GO" id="GO:0051908">
    <property type="term" value="F:double-stranded DNA 5'-3' DNA exonuclease activity"/>
    <property type="evidence" value="ECO:0007669"/>
    <property type="project" value="InterPro"/>
</dbReference>
<dbReference type="Pfam" id="PF06630">
    <property type="entry name" value="Exonuc_VIII"/>
    <property type="match status" value="1"/>
</dbReference>
<evidence type="ECO:0000256" key="1">
    <source>
        <dbReference type="SAM" id="MobiDB-lite"/>
    </source>
</evidence>
<feature type="compositionally biased region" description="Polar residues" evidence="1">
    <location>
        <begin position="135"/>
        <end position="152"/>
    </location>
</feature>
<feature type="compositionally biased region" description="Low complexity" evidence="1">
    <location>
        <begin position="335"/>
        <end position="346"/>
    </location>
</feature>
<reference evidence="2" key="1">
    <citation type="submission" date="2018-09" db="EMBL/GenBank/DDBJ databases">
        <authorList>
            <person name="Ashton P.M."/>
            <person name="Dallman T."/>
            <person name="Nair S."/>
            <person name="De Pinna E."/>
            <person name="Peters T."/>
            <person name="Grant K."/>
        </authorList>
    </citation>
    <scope>NUCLEOTIDE SEQUENCE [LARGE SCALE GENOMIC DNA]</scope>
    <source>
        <strain evidence="2">598938</strain>
    </source>
</reference>
<feature type="region of interest" description="Disordered" evidence="1">
    <location>
        <begin position="493"/>
        <end position="565"/>
    </location>
</feature>
<feature type="compositionally biased region" description="Basic and acidic residues" evidence="1">
    <location>
        <begin position="354"/>
        <end position="363"/>
    </location>
</feature>
<feature type="region of interest" description="Disordered" evidence="1">
    <location>
        <begin position="328"/>
        <end position="363"/>
    </location>
</feature>
<organism evidence="2">
    <name type="scientific">Salmonella enterica I</name>
    <dbReference type="NCBI Taxonomy" id="59201"/>
    <lineage>
        <taxon>Bacteria</taxon>
        <taxon>Pseudomonadati</taxon>
        <taxon>Pseudomonadota</taxon>
        <taxon>Gammaproteobacteria</taxon>
        <taxon>Enterobacterales</taxon>
        <taxon>Enterobacteriaceae</taxon>
        <taxon>Salmonella</taxon>
    </lineage>
</organism>
<comment type="caution">
    <text evidence="2">The sequence shown here is derived from an EMBL/GenBank/DDBJ whole genome shotgun (WGS) entry which is preliminary data.</text>
</comment>
<gene>
    <name evidence="2" type="ORF">D7N80_06380</name>
</gene>
<accession>A0A403QDW1</accession>
<proteinExistence type="predicted"/>
<dbReference type="AlphaFoldDB" id="A0A403QDW1"/>
<feature type="compositionally biased region" description="Polar residues" evidence="1">
    <location>
        <begin position="113"/>
        <end position="126"/>
    </location>
</feature>
<feature type="region of interest" description="Disordered" evidence="1">
    <location>
        <begin position="594"/>
        <end position="685"/>
    </location>
</feature>
<feature type="compositionally biased region" description="Low complexity" evidence="1">
    <location>
        <begin position="512"/>
        <end position="533"/>
    </location>
</feature>
<protein>
    <submittedName>
        <fullName evidence="2">Uncharacterized protein</fullName>
    </submittedName>
</protein>
<dbReference type="Proteomes" id="UP000885348">
    <property type="component" value="Unassembled WGS sequence"/>
</dbReference>
<evidence type="ECO:0000313" key="2">
    <source>
        <dbReference type="EMBL" id="MML52934.1"/>
    </source>
</evidence>